<dbReference type="AlphaFoldDB" id="A0A3E0U4B8"/>
<proteinExistence type="predicted"/>
<sequence>MNTAPSILSFVSKILLCSSITILLLSSPDSYALSNNSDLIAVETYQKDIEKAIALYKKKDYENALPALEEMAKRGNKKAQYMVGVMYLSSQGTPQDLKKSYAWLIVANEQKTKAWRKPLKWLKENLDEDYLALATKEASLYVDKYGVKAQKLKCRPLKTLGTNRSIHNCTKSEVKPGYYYLAQNR</sequence>
<dbReference type="Gene3D" id="1.25.40.10">
    <property type="entry name" value="Tetratricopeptide repeat domain"/>
    <property type="match status" value="1"/>
</dbReference>
<evidence type="ECO:0000313" key="1">
    <source>
        <dbReference type="EMBL" id="REL31554.1"/>
    </source>
</evidence>
<organism evidence="1 2">
    <name type="scientific">Thalassotalea euphylliae</name>
    <dbReference type="NCBI Taxonomy" id="1655234"/>
    <lineage>
        <taxon>Bacteria</taxon>
        <taxon>Pseudomonadati</taxon>
        <taxon>Pseudomonadota</taxon>
        <taxon>Gammaproteobacteria</taxon>
        <taxon>Alteromonadales</taxon>
        <taxon>Colwelliaceae</taxon>
        <taxon>Thalassotalea</taxon>
    </lineage>
</organism>
<comment type="caution">
    <text evidence="1">The sequence shown here is derived from an EMBL/GenBank/DDBJ whole genome shotgun (WGS) entry which is preliminary data.</text>
</comment>
<dbReference type="RefSeq" id="WP_116016480.1">
    <property type="nucleotide sequence ID" value="NZ_QUOT01000001.1"/>
</dbReference>
<protein>
    <submittedName>
        <fullName evidence="1">Sel1 repeat family protein</fullName>
    </submittedName>
</protein>
<dbReference type="EMBL" id="QUOT01000001">
    <property type="protein sequence ID" value="REL31554.1"/>
    <property type="molecule type" value="Genomic_DNA"/>
</dbReference>
<accession>A0A3E0U4B8</accession>
<dbReference type="InterPro" id="IPR011990">
    <property type="entry name" value="TPR-like_helical_dom_sf"/>
</dbReference>
<dbReference type="Proteomes" id="UP000256899">
    <property type="component" value="Unassembled WGS sequence"/>
</dbReference>
<dbReference type="SUPFAM" id="SSF81901">
    <property type="entry name" value="HCP-like"/>
    <property type="match status" value="1"/>
</dbReference>
<dbReference type="Pfam" id="PF08238">
    <property type="entry name" value="Sel1"/>
    <property type="match status" value="2"/>
</dbReference>
<name>A0A3E0U4B8_9GAMM</name>
<dbReference type="InterPro" id="IPR006597">
    <property type="entry name" value="Sel1-like"/>
</dbReference>
<reference evidence="2" key="1">
    <citation type="submission" date="2018-08" db="EMBL/GenBank/DDBJ databases">
        <title>Thalassotalea euphylliae genome.</title>
        <authorList>
            <person name="Summers S."/>
            <person name="Rice S.A."/>
            <person name="Freckelton M.L."/>
            <person name="Nedved B.T."/>
            <person name="Hadfield M.G."/>
        </authorList>
    </citation>
    <scope>NUCLEOTIDE SEQUENCE [LARGE SCALE GENOMIC DNA]</scope>
    <source>
        <strain evidence="2">H3</strain>
    </source>
</reference>
<keyword evidence="2" id="KW-1185">Reference proteome</keyword>
<evidence type="ECO:0000313" key="2">
    <source>
        <dbReference type="Proteomes" id="UP000256899"/>
    </source>
</evidence>
<gene>
    <name evidence="1" type="ORF">DXX94_12950</name>
</gene>